<name>A0A2V1JXB6_9BURK</name>
<keyword evidence="2" id="KW-1133">Transmembrane helix</keyword>
<feature type="transmembrane region" description="Helical" evidence="2">
    <location>
        <begin position="236"/>
        <end position="256"/>
    </location>
</feature>
<dbReference type="SUPFAM" id="SSF53448">
    <property type="entry name" value="Nucleotide-diphospho-sugar transferases"/>
    <property type="match status" value="1"/>
</dbReference>
<dbReference type="Proteomes" id="UP000245212">
    <property type="component" value="Unassembled WGS sequence"/>
</dbReference>
<evidence type="ECO:0000259" key="3">
    <source>
        <dbReference type="Pfam" id="PF00535"/>
    </source>
</evidence>
<dbReference type="CDD" id="cd02511">
    <property type="entry name" value="Beta4Glucosyltransferase"/>
    <property type="match status" value="1"/>
</dbReference>
<dbReference type="PANTHER" id="PTHR43630:SF2">
    <property type="entry name" value="GLYCOSYLTRANSFERASE"/>
    <property type="match status" value="1"/>
</dbReference>
<evidence type="ECO:0000256" key="1">
    <source>
        <dbReference type="ARBA" id="ARBA00038494"/>
    </source>
</evidence>
<reference evidence="5" key="1">
    <citation type="submission" date="2018-05" db="EMBL/GenBank/DDBJ databases">
        <authorList>
            <person name="Li Y."/>
        </authorList>
    </citation>
    <scope>NUCLEOTIDE SEQUENCE [LARGE SCALE GENOMIC DNA]</scope>
    <source>
        <strain evidence="5">3d-2-2</strain>
    </source>
</reference>
<dbReference type="Pfam" id="PF00535">
    <property type="entry name" value="Glycos_transf_2"/>
    <property type="match status" value="1"/>
</dbReference>
<keyword evidence="2" id="KW-0472">Membrane</keyword>
<comment type="caution">
    <text evidence="4">The sequence shown here is derived from an EMBL/GenBank/DDBJ whole genome shotgun (WGS) entry which is preliminary data.</text>
</comment>
<dbReference type="InterPro" id="IPR001173">
    <property type="entry name" value="Glyco_trans_2-like"/>
</dbReference>
<feature type="transmembrane region" description="Helical" evidence="2">
    <location>
        <begin position="208"/>
        <end position="224"/>
    </location>
</feature>
<keyword evidence="5" id="KW-1185">Reference proteome</keyword>
<proteinExistence type="inferred from homology"/>
<dbReference type="RefSeq" id="WP_109061726.1">
    <property type="nucleotide sequence ID" value="NZ_QETA01000003.1"/>
</dbReference>
<sequence length="271" mass="30236">MTSPSTAATRATLSVIIITKNESRHIGACLESVSFADEIIVVDSGSTDDTCEIAARFDARIQVTPDWPGFGPQKNRALDLATCEWVLSIDADERVTPELADEICRQLQTTPANNTYEVARLSHFCGKAIRHSGWWPDYVLRFFKRGSARFTDAAVHEKLVAKDGRTGRLQAHFLHYPYDNLEALINKINRYSSDAAAMMYAKGKRTHVLGAVGHGFWTFVRSYLLRRGFLDGAHGFILAVAAGAGSFFRYAKLWLLQRQEASSRSKPHRNA</sequence>
<evidence type="ECO:0000313" key="5">
    <source>
        <dbReference type="Proteomes" id="UP000245212"/>
    </source>
</evidence>
<accession>A0A2V1JXB6</accession>
<feature type="domain" description="Glycosyltransferase 2-like" evidence="3">
    <location>
        <begin position="14"/>
        <end position="113"/>
    </location>
</feature>
<dbReference type="PANTHER" id="PTHR43630">
    <property type="entry name" value="POLY-BETA-1,6-N-ACETYL-D-GLUCOSAMINE SYNTHASE"/>
    <property type="match status" value="1"/>
</dbReference>
<keyword evidence="2" id="KW-0812">Transmembrane</keyword>
<evidence type="ECO:0000313" key="4">
    <source>
        <dbReference type="EMBL" id="PWF23112.1"/>
    </source>
</evidence>
<evidence type="ECO:0000256" key="2">
    <source>
        <dbReference type="SAM" id="Phobius"/>
    </source>
</evidence>
<dbReference type="EMBL" id="QETA01000003">
    <property type="protein sequence ID" value="PWF23112.1"/>
    <property type="molecule type" value="Genomic_DNA"/>
</dbReference>
<comment type="similarity">
    <text evidence="1">Belongs to the glycosyltransferase 2 family. WaaE/KdtX subfamily.</text>
</comment>
<dbReference type="Gene3D" id="3.90.550.10">
    <property type="entry name" value="Spore Coat Polysaccharide Biosynthesis Protein SpsA, Chain A"/>
    <property type="match status" value="1"/>
</dbReference>
<dbReference type="AlphaFoldDB" id="A0A2V1JXB6"/>
<dbReference type="InterPro" id="IPR029044">
    <property type="entry name" value="Nucleotide-diphossugar_trans"/>
</dbReference>
<organism evidence="4 5">
    <name type="scientific">Corticimicrobacter populi</name>
    <dbReference type="NCBI Taxonomy" id="2175229"/>
    <lineage>
        <taxon>Bacteria</taxon>
        <taxon>Pseudomonadati</taxon>
        <taxon>Pseudomonadota</taxon>
        <taxon>Betaproteobacteria</taxon>
        <taxon>Burkholderiales</taxon>
        <taxon>Alcaligenaceae</taxon>
        <taxon>Corticimicrobacter</taxon>
    </lineage>
</organism>
<protein>
    <submittedName>
        <fullName evidence="4">LPS biosynthesis protein</fullName>
    </submittedName>
</protein>
<gene>
    <name evidence="4" type="ORF">DD235_08955</name>
</gene>